<dbReference type="GO" id="GO:0016887">
    <property type="term" value="F:ATP hydrolysis activity"/>
    <property type="evidence" value="ECO:0007669"/>
    <property type="project" value="InterPro"/>
</dbReference>
<keyword evidence="3 5" id="KW-0067">ATP-binding</keyword>
<sequence>MIQLNKVTKRYGRVAALKEVSLHIGKGSVTYLVGPNAAGKSTLIKILLGLVRPSGGSISIAGIELNGSYDYKKMIGYMPQIASFPDNLNVGEIFDMLKEIRNEKELTDTELIEKFGIEKDFNKKLKHLSGGTKQKVNAALAFAFDPEILILDEPTAGLDPYASSILKQKIKDENGKGKTVVFTSHILKDLEELASNIVFLLNGAVVYSGNISELAVDNKNNKEEAVIKLMKDFVYENDYENN</sequence>
<dbReference type="HOGENOM" id="CLU_000604_1_2_10"/>
<evidence type="ECO:0000313" key="6">
    <source>
        <dbReference type="Proteomes" id="UP000009011"/>
    </source>
</evidence>
<dbReference type="InterPro" id="IPR051782">
    <property type="entry name" value="ABC_Transporter_VariousFunc"/>
</dbReference>
<dbReference type="GO" id="GO:0005524">
    <property type="term" value="F:ATP binding"/>
    <property type="evidence" value="ECO:0007669"/>
    <property type="project" value="UniProtKB-KW"/>
</dbReference>
<evidence type="ECO:0000256" key="2">
    <source>
        <dbReference type="ARBA" id="ARBA00022741"/>
    </source>
</evidence>
<dbReference type="InterPro" id="IPR027417">
    <property type="entry name" value="P-loop_NTPase"/>
</dbReference>
<dbReference type="EMBL" id="CP003557">
    <property type="protein sequence ID" value="AFN74346.1"/>
    <property type="molecule type" value="Genomic_DNA"/>
</dbReference>
<reference evidence="5 6" key="1">
    <citation type="journal article" date="2013" name="PLoS ONE">
        <title>Genomic analysis of Melioribacter roseus, facultatively anaerobic organotrophic bacterium representing a novel deep lineage within Bacteriodetes/Chlorobi group.</title>
        <authorList>
            <person name="Kadnikov V.V."/>
            <person name="Mardanov A.V."/>
            <person name="Podosokorskaya O.A."/>
            <person name="Gavrilov S.N."/>
            <person name="Kublanov I.V."/>
            <person name="Beletsky A.V."/>
            <person name="Bonch-Osmolovskaya E.A."/>
            <person name="Ravin N.V."/>
        </authorList>
    </citation>
    <scope>NUCLEOTIDE SEQUENCE [LARGE SCALE GENOMIC DNA]</scope>
    <source>
        <strain evidence="6">JCM 17771 / P3M-2</strain>
    </source>
</reference>
<dbReference type="AlphaFoldDB" id="I7A341"/>
<proteinExistence type="predicted"/>
<dbReference type="OrthoDB" id="9785229at2"/>
<keyword evidence="1" id="KW-0813">Transport</keyword>
<dbReference type="PANTHER" id="PTHR42939">
    <property type="entry name" value="ABC TRANSPORTER ATP-BINDING PROTEIN ALBC-RELATED"/>
    <property type="match status" value="1"/>
</dbReference>
<keyword evidence="2" id="KW-0547">Nucleotide-binding</keyword>
<protein>
    <submittedName>
        <fullName evidence="5">Copper-transport ATP-binding protein NosF</fullName>
    </submittedName>
</protein>
<dbReference type="SMART" id="SM00382">
    <property type="entry name" value="AAA"/>
    <property type="match status" value="1"/>
</dbReference>
<accession>I7A341</accession>
<evidence type="ECO:0000256" key="3">
    <source>
        <dbReference type="ARBA" id="ARBA00022840"/>
    </source>
</evidence>
<evidence type="ECO:0000256" key="1">
    <source>
        <dbReference type="ARBA" id="ARBA00022448"/>
    </source>
</evidence>
<keyword evidence="6" id="KW-1185">Reference proteome</keyword>
<name>I7A341_MELRP</name>
<dbReference type="RefSeq" id="WP_014855782.1">
    <property type="nucleotide sequence ID" value="NC_018178.1"/>
</dbReference>
<dbReference type="PROSITE" id="PS50893">
    <property type="entry name" value="ABC_TRANSPORTER_2"/>
    <property type="match status" value="1"/>
</dbReference>
<dbReference type="eggNOG" id="COG1131">
    <property type="taxonomic scope" value="Bacteria"/>
</dbReference>
<gene>
    <name evidence="5" type="ordered locus">MROS_1107</name>
</gene>
<feature type="domain" description="ABC transporter" evidence="4">
    <location>
        <begin position="2"/>
        <end position="227"/>
    </location>
</feature>
<dbReference type="Gene3D" id="3.40.50.300">
    <property type="entry name" value="P-loop containing nucleotide triphosphate hydrolases"/>
    <property type="match status" value="1"/>
</dbReference>
<evidence type="ECO:0000259" key="4">
    <source>
        <dbReference type="PROSITE" id="PS50893"/>
    </source>
</evidence>
<organism evidence="5 6">
    <name type="scientific">Melioribacter roseus (strain DSM 23840 / JCM 17771 / VKM B-2668 / P3M-2)</name>
    <dbReference type="NCBI Taxonomy" id="1191523"/>
    <lineage>
        <taxon>Bacteria</taxon>
        <taxon>Pseudomonadati</taxon>
        <taxon>Ignavibacteriota</taxon>
        <taxon>Ignavibacteria</taxon>
        <taxon>Ignavibacteriales</taxon>
        <taxon>Melioribacteraceae</taxon>
        <taxon>Melioribacter</taxon>
    </lineage>
</organism>
<dbReference type="KEGG" id="mro:MROS_1107"/>
<dbReference type="PATRIC" id="fig|1191523.3.peg.1171"/>
<dbReference type="InterPro" id="IPR003439">
    <property type="entry name" value="ABC_transporter-like_ATP-bd"/>
</dbReference>
<dbReference type="Proteomes" id="UP000009011">
    <property type="component" value="Chromosome"/>
</dbReference>
<dbReference type="PANTHER" id="PTHR42939:SF1">
    <property type="entry name" value="ABC TRANSPORTER ATP-BINDING PROTEIN ALBC-RELATED"/>
    <property type="match status" value="1"/>
</dbReference>
<evidence type="ECO:0000313" key="5">
    <source>
        <dbReference type="EMBL" id="AFN74346.1"/>
    </source>
</evidence>
<dbReference type="Pfam" id="PF00005">
    <property type="entry name" value="ABC_tran"/>
    <property type="match status" value="1"/>
</dbReference>
<dbReference type="SUPFAM" id="SSF52540">
    <property type="entry name" value="P-loop containing nucleoside triphosphate hydrolases"/>
    <property type="match status" value="1"/>
</dbReference>
<dbReference type="STRING" id="1191523.MROS_1107"/>
<dbReference type="InterPro" id="IPR003593">
    <property type="entry name" value="AAA+_ATPase"/>
</dbReference>
<dbReference type="CDD" id="cd03230">
    <property type="entry name" value="ABC_DR_subfamily_A"/>
    <property type="match status" value="1"/>
</dbReference>